<comment type="caution">
    <text evidence="1">The sequence shown here is derived from an EMBL/GenBank/DDBJ whole genome shotgun (WGS) entry which is preliminary data.</text>
</comment>
<dbReference type="Proteomes" id="UP000481861">
    <property type="component" value="Unassembled WGS sequence"/>
</dbReference>
<reference evidence="1 2" key="1">
    <citation type="submission" date="2020-01" db="EMBL/GenBank/DDBJ databases">
        <authorList>
            <consortium name="DOE Joint Genome Institute"/>
            <person name="Haridas S."/>
            <person name="Albert R."/>
            <person name="Binder M."/>
            <person name="Bloem J."/>
            <person name="Labutti K."/>
            <person name="Salamov A."/>
            <person name="Andreopoulos B."/>
            <person name="Baker S.E."/>
            <person name="Barry K."/>
            <person name="Bills G."/>
            <person name="Bluhm B.H."/>
            <person name="Cannon C."/>
            <person name="Castanera R."/>
            <person name="Culley D.E."/>
            <person name="Daum C."/>
            <person name="Ezra D."/>
            <person name="Gonzalez J.B."/>
            <person name="Henrissat B."/>
            <person name="Kuo A."/>
            <person name="Liang C."/>
            <person name="Lipzen A."/>
            <person name="Lutzoni F."/>
            <person name="Magnuson J."/>
            <person name="Mondo S."/>
            <person name="Nolan M."/>
            <person name="Ohm R."/>
            <person name="Pangilinan J."/>
            <person name="Park H.-J.H."/>
            <person name="Ramirez L."/>
            <person name="Alfaro M."/>
            <person name="Sun H."/>
            <person name="Tritt A."/>
            <person name="Yoshinaga Y."/>
            <person name="Zwiers L.-H.L."/>
            <person name="Turgeon B.G."/>
            <person name="Goodwin S.B."/>
            <person name="Spatafora J.W."/>
            <person name="Crous P.W."/>
            <person name="Grigoriev I.V."/>
        </authorList>
    </citation>
    <scope>NUCLEOTIDE SEQUENCE [LARGE SCALE GENOMIC DNA]</scope>
    <source>
        <strain evidence="1 2">CBS 611.86</strain>
    </source>
</reference>
<dbReference type="OrthoDB" id="10028886at2759"/>
<feature type="non-terminal residue" evidence="1">
    <location>
        <position position="395"/>
    </location>
</feature>
<accession>A0A7C8I6U2</accession>
<dbReference type="SUPFAM" id="SSF52047">
    <property type="entry name" value="RNI-like"/>
    <property type="match status" value="1"/>
</dbReference>
<organism evidence="1 2">
    <name type="scientific">Massariosphaeria phaeospora</name>
    <dbReference type="NCBI Taxonomy" id="100035"/>
    <lineage>
        <taxon>Eukaryota</taxon>
        <taxon>Fungi</taxon>
        <taxon>Dikarya</taxon>
        <taxon>Ascomycota</taxon>
        <taxon>Pezizomycotina</taxon>
        <taxon>Dothideomycetes</taxon>
        <taxon>Pleosporomycetidae</taxon>
        <taxon>Pleosporales</taxon>
        <taxon>Pleosporales incertae sedis</taxon>
        <taxon>Massariosphaeria</taxon>
    </lineage>
</organism>
<evidence type="ECO:0000313" key="1">
    <source>
        <dbReference type="EMBL" id="KAF2872174.1"/>
    </source>
</evidence>
<keyword evidence="2" id="KW-1185">Reference proteome</keyword>
<dbReference type="Gene3D" id="3.80.10.10">
    <property type="entry name" value="Ribonuclease Inhibitor"/>
    <property type="match status" value="1"/>
</dbReference>
<protein>
    <recommendedName>
        <fullName evidence="3">F-box domain-containing protein</fullName>
    </recommendedName>
</protein>
<name>A0A7C8I6U2_9PLEO</name>
<dbReference type="AlphaFoldDB" id="A0A7C8I6U2"/>
<dbReference type="EMBL" id="JAADJZ010000010">
    <property type="protein sequence ID" value="KAF2872174.1"/>
    <property type="molecule type" value="Genomic_DNA"/>
</dbReference>
<sequence length="395" mass="44504">MAPALPDDILHLLCEELAHQGQFDTLFNCACASRALAIAALTNLYRWHHVAPVRGGGEDEAVPLATKQLMVQRWSILWRSIIASSLEATLFPYCRYITYLDFRDLDNLLEDDHFKAKILKQFFSGPLSRFHSTVDVPRPNGRKLARLDAVTIVNAIGEVITQHTPMLESISGNLLSHALVTWTPRLPRLLSLELYDGRPLEDELVHAALREHCPQFSSLMIYSWHAEDRDHKFSKFIGALKPNSLKTLDIIGDINLAAESFLALTTHGESLKDLSFCVSSESLPHISLLRGCTALESLRIEDAHGTTNLEATQNDIFLETIDWLKNCEDLRSLSFTRLQSAASIATPLLLQDNIKLRKLEIDSYLPQDSRLFHQALIHQRRTLMFLSLSGDTEGM</sequence>
<proteinExistence type="predicted"/>
<dbReference type="InterPro" id="IPR032675">
    <property type="entry name" value="LRR_dom_sf"/>
</dbReference>
<evidence type="ECO:0000313" key="2">
    <source>
        <dbReference type="Proteomes" id="UP000481861"/>
    </source>
</evidence>
<gene>
    <name evidence="1" type="ORF">BDV95DRAFT_492405</name>
</gene>
<evidence type="ECO:0008006" key="3">
    <source>
        <dbReference type="Google" id="ProtNLM"/>
    </source>
</evidence>